<organism evidence="2 3">
    <name type="scientific">miscellaneous Crenarchaeota group-1 archaeon SG8-32-1</name>
    <dbReference type="NCBI Taxonomy" id="1685124"/>
    <lineage>
        <taxon>Archaea</taxon>
        <taxon>Candidatus Bathyarchaeota</taxon>
        <taxon>MCG-1</taxon>
    </lineage>
</organism>
<reference evidence="2 3" key="1">
    <citation type="submission" date="2015-06" db="EMBL/GenBank/DDBJ databases">
        <title>New insights into the roles of widespread benthic archaea in carbon and nitrogen cycling.</title>
        <authorList>
            <person name="Lazar C.S."/>
            <person name="Baker B.J."/>
            <person name="Seitz K.W."/>
            <person name="Hyde A.S."/>
            <person name="Dick G.J."/>
            <person name="Hinrichs K.-U."/>
            <person name="Teske A.P."/>
        </authorList>
    </citation>
    <scope>NUCLEOTIDE SEQUENCE [LARGE SCALE GENOMIC DNA]</scope>
    <source>
        <strain evidence="2">SG8-32-1</strain>
    </source>
</reference>
<dbReference type="Gene3D" id="1.10.10.10">
    <property type="entry name" value="Winged helix-like DNA-binding domain superfamily/Winged helix DNA-binding domain"/>
    <property type="match status" value="1"/>
</dbReference>
<evidence type="ECO:0000313" key="2">
    <source>
        <dbReference type="EMBL" id="KON33541.1"/>
    </source>
</evidence>
<dbReference type="InterPro" id="IPR036388">
    <property type="entry name" value="WH-like_DNA-bd_sf"/>
</dbReference>
<proteinExistence type="predicted"/>
<protein>
    <recommendedName>
        <fullName evidence="1">ArnR1-like winged helix-turn-helix domain-containing protein</fullName>
    </recommendedName>
</protein>
<dbReference type="EMBL" id="LFWU01000027">
    <property type="protein sequence ID" value="KON33541.1"/>
    <property type="molecule type" value="Genomic_DNA"/>
</dbReference>
<dbReference type="InterPro" id="IPR038723">
    <property type="entry name" value="ArnR1-like_HTH"/>
</dbReference>
<evidence type="ECO:0000259" key="1">
    <source>
        <dbReference type="Pfam" id="PF14947"/>
    </source>
</evidence>
<dbReference type="AlphaFoldDB" id="A0A0M0BZF1"/>
<dbReference type="Pfam" id="PF14947">
    <property type="entry name" value="HTH_45"/>
    <property type="match status" value="1"/>
</dbReference>
<dbReference type="Proteomes" id="UP000037237">
    <property type="component" value="Unassembled WGS sequence"/>
</dbReference>
<evidence type="ECO:0000313" key="3">
    <source>
        <dbReference type="Proteomes" id="UP000037237"/>
    </source>
</evidence>
<gene>
    <name evidence="2" type="ORF">AC477_01430</name>
</gene>
<comment type="caution">
    <text evidence="2">The sequence shown here is derived from an EMBL/GenBank/DDBJ whole genome shotgun (WGS) entry which is preliminary data.</text>
</comment>
<name>A0A0M0BZF1_9ARCH</name>
<sequence length="106" mass="12526">MEKKREFDVVADILRAAALGTKESEIIAGGNIDRDNLEKYLPVIMVLKLVSVKKETENFYQTTTKGLEFLRFYHGLRWLLWGKEDDYFLVKSMNELKTEEKPYYVR</sequence>
<feature type="domain" description="ArnR1-like winged helix-turn-helix" evidence="1">
    <location>
        <begin position="4"/>
        <end position="74"/>
    </location>
</feature>
<accession>A0A0M0BZF1</accession>